<protein>
    <submittedName>
        <fullName evidence="1">Uncharacterized protein</fullName>
    </submittedName>
</protein>
<dbReference type="Proteomes" id="UP000805193">
    <property type="component" value="Unassembled WGS sequence"/>
</dbReference>
<keyword evidence="2" id="KW-1185">Reference proteome</keyword>
<accession>A0AC60R1X2</accession>
<comment type="caution">
    <text evidence="1">The sequence shown here is derived from an EMBL/GenBank/DDBJ whole genome shotgun (WGS) entry which is preliminary data.</text>
</comment>
<name>A0AC60R1X2_IXOPE</name>
<dbReference type="EMBL" id="JABSTQ010001604">
    <property type="protein sequence ID" value="KAG0444702.1"/>
    <property type="molecule type" value="Genomic_DNA"/>
</dbReference>
<gene>
    <name evidence="1" type="ORF">HPB47_013485</name>
</gene>
<proteinExistence type="predicted"/>
<sequence>MFAYARYKDKHRALVPITLIKQFKPTDVDDFDPEKVKMVFWKTKDGTLAGHYKANVIMLGETEDLLLRAMIKQKLAIPSIIYDDRVEQPPEVDLGDGLFMMAAQFNHCVKKSATDSKMVRNTALALRTHKELLVQSVTGNPSRRFLKECPEGTKQPITPKKLKIVWAALRAYIGNRLEEEVDARLAKTNAYLATYVQDTCTRWKRAQRKKSQEAAAEAEEMAILSTLSPLQRPTSPSGTAE</sequence>
<evidence type="ECO:0000313" key="1">
    <source>
        <dbReference type="EMBL" id="KAG0444702.1"/>
    </source>
</evidence>
<reference evidence="1 2" key="1">
    <citation type="journal article" date="2020" name="Cell">
        <title>Large-Scale Comparative Analyses of Tick Genomes Elucidate Their Genetic Diversity and Vector Capacities.</title>
        <authorList>
            <consortium name="Tick Genome and Microbiome Consortium (TIGMIC)"/>
            <person name="Jia N."/>
            <person name="Wang J."/>
            <person name="Shi W."/>
            <person name="Du L."/>
            <person name="Sun Y."/>
            <person name="Zhan W."/>
            <person name="Jiang J.F."/>
            <person name="Wang Q."/>
            <person name="Zhang B."/>
            <person name="Ji P."/>
            <person name="Bell-Sakyi L."/>
            <person name="Cui X.M."/>
            <person name="Yuan T.T."/>
            <person name="Jiang B.G."/>
            <person name="Yang W.F."/>
            <person name="Lam T.T."/>
            <person name="Chang Q.C."/>
            <person name="Ding S.J."/>
            <person name="Wang X.J."/>
            <person name="Zhu J.G."/>
            <person name="Ruan X.D."/>
            <person name="Zhao L."/>
            <person name="Wei J.T."/>
            <person name="Ye R.Z."/>
            <person name="Que T.C."/>
            <person name="Du C.H."/>
            <person name="Zhou Y.H."/>
            <person name="Cheng J.X."/>
            <person name="Dai P.F."/>
            <person name="Guo W.B."/>
            <person name="Han X.H."/>
            <person name="Huang E.J."/>
            <person name="Li L.F."/>
            <person name="Wei W."/>
            <person name="Gao Y.C."/>
            <person name="Liu J.Z."/>
            <person name="Shao H.Z."/>
            <person name="Wang X."/>
            <person name="Wang C.C."/>
            <person name="Yang T.C."/>
            <person name="Huo Q.B."/>
            <person name="Li W."/>
            <person name="Chen H.Y."/>
            <person name="Chen S.E."/>
            <person name="Zhou L.G."/>
            <person name="Ni X.B."/>
            <person name="Tian J.H."/>
            <person name="Sheng Y."/>
            <person name="Liu T."/>
            <person name="Pan Y.S."/>
            <person name="Xia L.Y."/>
            <person name="Li J."/>
            <person name="Zhao F."/>
            <person name="Cao W.C."/>
        </authorList>
    </citation>
    <scope>NUCLEOTIDE SEQUENCE [LARGE SCALE GENOMIC DNA]</scope>
    <source>
        <strain evidence="1">Iper-2018</strain>
    </source>
</reference>
<organism evidence="1 2">
    <name type="scientific">Ixodes persulcatus</name>
    <name type="common">Taiga tick</name>
    <dbReference type="NCBI Taxonomy" id="34615"/>
    <lineage>
        <taxon>Eukaryota</taxon>
        <taxon>Metazoa</taxon>
        <taxon>Ecdysozoa</taxon>
        <taxon>Arthropoda</taxon>
        <taxon>Chelicerata</taxon>
        <taxon>Arachnida</taxon>
        <taxon>Acari</taxon>
        <taxon>Parasitiformes</taxon>
        <taxon>Ixodida</taxon>
        <taxon>Ixodoidea</taxon>
        <taxon>Ixodidae</taxon>
        <taxon>Ixodinae</taxon>
        <taxon>Ixodes</taxon>
    </lineage>
</organism>
<evidence type="ECO:0000313" key="2">
    <source>
        <dbReference type="Proteomes" id="UP000805193"/>
    </source>
</evidence>